<sequence>MPACCMKPAKSSAPPACCMKKRNEPTDSWKPDAESSLLEDEESPDRSVFCDSEDESSRENRLYRFGTLENFDIPSNIQPKFVQAGAHKSFPRTHVPRPSRNYSTYEDNQGIMDVKEVAEYRKQQPRYLSTPKGPSALYRGKELMKVLFGDKT</sequence>
<organism evidence="2 3">
    <name type="scientific">Henosepilachna vigintioctopunctata</name>
    <dbReference type="NCBI Taxonomy" id="420089"/>
    <lineage>
        <taxon>Eukaryota</taxon>
        <taxon>Metazoa</taxon>
        <taxon>Ecdysozoa</taxon>
        <taxon>Arthropoda</taxon>
        <taxon>Hexapoda</taxon>
        <taxon>Insecta</taxon>
        <taxon>Pterygota</taxon>
        <taxon>Neoptera</taxon>
        <taxon>Endopterygota</taxon>
        <taxon>Coleoptera</taxon>
        <taxon>Polyphaga</taxon>
        <taxon>Cucujiformia</taxon>
        <taxon>Coccinelloidea</taxon>
        <taxon>Coccinellidae</taxon>
        <taxon>Epilachninae</taxon>
        <taxon>Epilachnini</taxon>
        <taxon>Henosepilachna</taxon>
    </lineage>
</organism>
<evidence type="ECO:0000313" key="3">
    <source>
        <dbReference type="Proteomes" id="UP001431783"/>
    </source>
</evidence>
<dbReference type="EMBL" id="JARQZJ010000123">
    <property type="protein sequence ID" value="KAK9889855.1"/>
    <property type="molecule type" value="Genomic_DNA"/>
</dbReference>
<reference evidence="2 3" key="1">
    <citation type="submission" date="2023-03" db="EMBL/GenBank/DDBJ databases">
        <title>Genome insight into feeding habits of ladybird beetles.</title>
        <authorList>
            <person name="Li H.-S."/>
            <person name="Huang Y.-H."/>
            <person name="Pang H."/>
        </authorList>
    </citation>
    <scope>NUCLEOTIDE SEQUENCE [LARGE SCALE GENOMIC DNA]</scope>
    <source>
        <strain evidence="2">SYSU_2023b</strain>
        <tissue evidence="2">Whole body</tissue>
    </source>
</reference>
<keyword evidence="3" id="KW-1185">Reference proteome</keyword>
<evidence type="ECO:0000256" key="1">
    <source>
        <dbReference type="SAM" id="MobiDB-lite"/>
    </source>
</evidence>
<gene>
    <name evidence="2" type="ORF">WA026_007221</name>
</gene>
<evidence type="ECO:0000313" key="2">
    <source>
        <dbReference type="EMBL" id="KAK9889855.1"/>
    </source>
</evidence>
<feature type="region of interest" description="Disordered" evidence="1">
    <location>
        <begin position="1"/>
        <end position="57"/>
    </location>
</feature>
<name>A0AAW1V5B5_9CUCU</name>
<feature type="compositionally biased region" description="Basic and acidic residues" evidence="1">
    <location>
        <begin position="21"/>
        <end position="33"/>
    </location>
</feature>
<dbReference type="AlphaFoldDB" id="A0AAW1V5B5"/>
<proteinExistence type="predicted"/>
<accession>A0AAW1V5B5</accession>
<protein>
    <submittedName>
        <fullName evidence="2">Uncharacterized protein</fullName>
    </submittedName>
</protein>
<comment type="caution">
    <text evidence="2">The sequence shown here is derived from an EMBL/GenBank/DDBJ whole genome shotgun (WGS) entry which is preliminary data.</text>
</comment>
<dbReference type="Proteomes" id="UP001431783">
    <property type="component" value="Unassembled WGS sequence"/>
</dbReference>